<reference evidence="11 12" key="1">
    <citation type="journal article" date="2016" name="Nat. Commun.">
        <title>Thousands of microbial genomes shed light on interconnected biogeochemical processes in an aquifer system.</title>
        <authorList>
            <person name="Anantharaman K."/>
            <person name="Brown C.T."/>
            <person name="Hug L.A."/>
            <person name="Sharon I."/>
            <person name="Castelle C.J."/>
            <person name="Probst A.J."/>
            <person name="Thomas B.C."/>
            <person name="Singh A."/>
            <person name="Wilkins M.J."/>
            <person name="Karaoz U."/>
            <person name="Brodie E.L."/>
            <person name="Williams K.H."/>
            <person name="Hubbard S.S."/>
            <person name="Banfield J.F."/>
        </authorList>
    </citation>
    <scope>NUCLEOTIDE SEQUENCE [LARGE SCALE GENOMIC DNA]</scope>
</reference>
<dbReference type="PANTHER" id="PTHR43771">
    <property type="entry name" value="PHOSPHOMANNOMUTASE"/>
    <property type="match status" value="1"/>
</dbReference>
<dbReference type="GO" id="GO:0016868">
    <property type="term" value="F:intramolecular phosphotransferase activity"/>
    <property type="evidence" value="ECO:0007669"/>
    <property type="project" value="InterPro"/>
</dbReference>
<name>A0A1G2RCD2_9BACT</name>
<proteinExistence type="inferred from homology"/>
<dbReference type="InterPro" id="IPR005846">
    <property type="entry name" value="A-D-PHexomutase_a/b/a-III"/>
</dbReference>
<comment type="cofactor">
    <cofactor evidence="1">
        <name>Mg(2+)</name>
        <dbReference type="ChEBI" id="CHEBI:18420"/>
    </cofactor>
</comment>
<evidence type="ECO:0000313" key="11">
    <source>
        <dbReference type="EMBL" id="OHA70516.1"/>
    </source>
</evidence>
<evidence type="ECO:0000256" key="5">
    <source>
        <dbReference type="ARBA" id="ARBA00022842"/>
    </source>
</evidence>
<evidence type="ECO:0000256" key="6">
    <source>
        <dbReference type="ARBA" id="ARBA00023235"/>
    </source>
</evidence>
<dbReference type="PANTHER" id="PTHR43771:SF2">
    <property type="entry name" value="PHOSPHOMANNOMUTASE_PHOSPHOGLUCOMUTASE"/>
    <property type="match status" value="1"/>
</dbReference>
<evidence type="ECO:0000256" key="3">
    <source>
        <dbReference type="ARBA" id="ARBA00022553"/>
    </source>
</evidence>
<keyword evidence="3" id="KW-0597">Phosphoprotein</keyword>
<dbReference type="Pfam" id="PF02880">
    <property type="entry name" value="PGM_PMM_III"/>
    <property type="match status" value="1"/>
</dbReference>
<protein>
    <recommendedName>
        <fullName evidence="13">Phosphomannomutase</fullName>
    </recommendedName>
</protein>
<evidence type="ECO:0000259" key="8">
    <source>
        <dbReference type="Pfam" id="PF02878"/>
    </source>
</evidence>
<dbReference type="GO" id="GO:0005975">
    <property type="term" value="P:carbohydrate metabolic process"/>
    <property type="evidence" value="ECO:0007669"/>
    <property type="project" value="InterPro"/>
</dbReference>
<dbReference type="Gene3D" id="3.30.310.50">
    <property type="entry name" value="Alpha-D-phosphohexomutase, C-terminal domain"/>
    <property type="match status" value="1"/>
</dbReference>
<dbReference type="EMBL" id="MHUC01000026">
    <property type="protein sequence ID" value="OHA70516.1"/>
    <property type="molecule type" value="Genomic_DNA"/>
</dbReference>
<dbReference type="PRINTS" id="PR00509">
    <property type="entry name" value="PGMPMM"/>
</dbReference>
<evidence type="ECO:0000259" key="9">
    <source>
        <dbReference type="Pfam" id="PF02879"/>
    </source>
</evidence>
<evidence type="ECO:0000256" key="7">
    <source>
        <dbReference type="RuleBase" id="RU004326"/>
    </source>
</evidence>
<evidence type="ECO:0000313" key="12">
    <source>
        <dbReference type="Proteomes" id="UP000177078"/>
    </source>
</evidence>
<dbReference type="Gene3D" id="3.40.120.10">
    <property type="entry name" value="Alpha-D-Glucose-1,6-Bisphosphate, subunit A, domain 3"/>
    <property type="match status" value="3"/>
</dbReference>
<dbReference type="PROSITE" id="PS00710">
    <property type="entry name" value="PGM_PMM"/>
    <property type="match status" value="1"/>
</dbReference>
<keyword evidence="5 7" id="KW-0460">Magnesium</keyword>
<evidence type="ECO:0008006" key="13">
    <source>
        <dbReference type="Google" id="ProtNLM"/>
    </source>
</evidence>
<evidence type="ECO:0000256" key="4">
    <source>
        <dbReference type="ARBA" id="ARBA00022723"/>
    </source>
</evidence>
<keyword evidence="6" id="KW-0413">Isomerase</keyword>
<dbReference type="InterPro" id="IPR005845">
    <property type="entry name" value="A-D-PHexomutase_a/b/a-II"/>
</dbReference>
<feature type="domain" description="Alpha-D-phosphohexomutase alpha/beta/alpha" evidence="9">
    <location>
        <begin position="155"/>
        <end position="252"/>
    </location>
</feature>
<dbReference type="InterPro" id="IPR005844">
    <property type="entry name" value="A-D-PHexomutase_a/b/a-I"/>
</dbReference>
<dbReference type="GO" id="GO:0000287">
    <property type="term" value="F:magnesium ion binding"/>
    <property type="evidence" value="ECO:0007669"/>
    <property type="project" value="InterPro"/>
</dbReference>
<feature type="domain" description="Alpha-D-phosphohexomutase alpha/beta/alpha" evidence="10">
    <location>
        <begin position="258"/>
        <end position="366"/>
    </location>
</feature>
<accession>A0A1G2RCD2</accession>
<dbReference type="InterPro" id="IPR005841">
    <property type="entry name" value="Alpha-D-phosphohexomutase_SF"/>
</dbReference>
<dbReference type="Pfam" id="PF02878">
    <property type="entry name" value="PGM_PMM_I"/>
    <property type="match status" value="1"/>
</dbReference>
<dbReference type="InterPro" id="IPR016066">
    <property type="entry name" value="A-D-PHexomutase_CS"/>
</dbReference>
<evidence type="ECO:0000256" key="2">
    <source>
        <dbReference type="ARBA" id="ARBA00010231"/>
    </source>
</evidence>
<dbReference type="SUPFAM" id="SSF53738">
    <property type="entry name" value="Phosphoglucomutase, first 3 domains"/>
    <property type="match status" value="3"/>
</dbReference>
<keyword evidence="4 7" id="KW-0479">Metal-binding</keyword>
<feature type="domain" description="Alpha-D-phosphohexomutase alpha/beta/alpha" evidence="8">
    <location>
        <begin position="6"/>
        <end position="138"/>
    </location>
</feature>
<dbReference type="STRING" id="1802457.A3F15_03050"/>
<evidence type="ECO:0000256" key="1">
    <source>
        <dbReference type="ARBA" id="ARBA00001946"/>
    </source>
</evidence>
<dbReference type="Proteomes" id="UP000177078">
    <property type="component" value="Unassembled WGS sequence"/>
</dbReference>
<dbReference type="AlphaFoldDB" id="A0A1G2RCD2"/>
<dbReference type="CDD" id="cd03089">
    <property type="entry name" value="PMM_PGM"/>
    <property type="match status" value="1"/>
</dbReference>
<comment type="caution">
    <text evidence="11">The sequence shown here is derived from an EMBL/GenBank/DDBJ whole genome shotgun (WGS) entry which is preliminary data.</text>
</comment>
<sequence length="475" mass="53198">MQINPNIFRGYDIRGIVNEDLNPAVAEAVGGAFGAFLKRRGIERAVVGYDCRATSPEYSEKIIQGLSWAGVDVINIGLNLVGTFYWAQYHLDCRGGVFVTASHNPAEYNGFKLAVDFSETLVSDDIQSLRQMIESDDFVEGKKKGTIRELNIKESYLQDLLKRVVVQKKFKVVVDAGFATAGIVMPELLRRAGCEVVEVNCSVDSSFPLGTPDPIDINVANRLSVEVVKNKADIGFSYDADGDRIGVVDDKGGIIWNDILVAVFAVDALRQHPGGIIMYNTLCSKVVEDTILQHKGKPFMWRTGHSFLKKKNQEIKAVFIGELSGHFFFSADFYNHDDGAYSTLRLLSYLSKSKKSLSEIVGELVQYISSPEIKIYCPEDKKTDLIKKIIPKLKGDFPDGRIIDDERAGDGVRVDLGDGMFVIRFSQNAPYLTIKFESKTQKNYNRFKNYLRELLVSFDEIDWDSAINVNTKFLE</sequence>
<evidence type="ECO:0000259" key="10">
    <source>
        <dbReference type="Pfam" id="PF02880"/>
    </source>
</evidence>
<gene>
    <name evidence="11" type="ORF">A3F15_03050</name>
</gene>
<organism evidence="11 12">
    <name type="scientific">Candidatus Wildermuthbacteria bacterium RIFCSPHIGHO2_12_FULL_40_12</name>
    <dbReference type="NCBI Taxonomy" id="1802457"/>
    <lineage>
        <taxon>Bacteria</taxon>
        <taxon>Candidatus Wildermuthiibacteriota</taxon>
    </lineage>
</organism>
<dbReference type="Pfam" id="PF02879">
    <property type="entry name" value="PGM_PMM_II"/>
    <property type="match status" value="1"/>
</dbReference>
<comment type="similarity">
    <text evidence="2 7">Belongs to the phosphohexose mutase family.</text>
</comment>
<dbReference type="InterPro" id="IPR016055">
    <property type="entry name" value="A-D-PHexomutase_a/b/a-I/II/III"/>
</dbReference>
<dbReference type="InterPro" id="IPR036900">
    <property type="entry name" value="A-D-PHexomutase_C_sf"/>
</dbReference>
<dbReference type="SUPFAM" id="SSF55957">
    <property type="entry name" value="Phosphoglucomutase, C-terminal domain"/>
    <property type="match status" value="1"/>
</dbReference>